<sequence>MPLHQLSLRGVVDIYVMAASPSTPRRPLDPSTANPITPIPQRLPPGGTGAGPRRASSLTPDIQADGRRGSNTSASAAAAAEQRRARREQLRNFYGIKGEQGEGSKSGTVNGAGRGGDPLDIDSTGFSASAYYDNLISKESLSGLMKTASTLSADIGHLEGSKHSLVYNHHHQLFAAGDTISHLNSRTPQLLSIVTNLQQSFSSISGLVDSVALPEPSSATLVSNDDQSASVDMKVERLRLMVLAEESPDKVQAYYDTFQEDIEKLAEGGDAKAQKRLQECNTLLGQSSQES</sequence>
<dbReference type="GO" id="GO:0048193">
    <property type="term" value="P:Golgi vesicle transport"/>
    <property type="evidence" value="ECO:0007669"/>
    <property type="project" value="TreeGrafter"/>
</dbReference>
<comment type="function">
    <text evidence="2">Acts as component of the GARP complex that is involved in retrograde transport from early and late endosomes to the trans-Golgi network (TGN).</text>
</comment>
<organism evidence="4 5">
    <name type="scientific">Kwoniella shandongensis</name>
    <dbReference type="NCBI Taxonomy" id="1734106"/>
    <lineage>
        <taxon>Eukaryota</taxon>
        <taxon>Fungi</taxon>
        <taxon>Dikarya</taxon>
        <taxon>Basidiomycota</taxon>
        <taxon>Agaricomycotina</taxon>
        <taxon>Tremellomycetes</taxon>
        <taxon>Tremellales</taxon>
        <taxon>Cryptococcaceae</taxon>
        <taxon>Kwoniella</taxon>
    </lineage>
</organism>
<evidence type="ECO:0000313" key="4">
    <source>
        <dbReference type="EMBL" id="WWD20832.1"/>
    </source>
</evidence>
<dbReference type="GO" id="GO:0016020">
    <property type="term" value="C:membrane"/>
    <property type="evidence" value="ECO:0007669"/>
    <property type="project" value="TreeGrafter"/>
</dbReference>
<gene>
    <name evidence="4" type="ORF">CI109_105309</name>
</gene>
<protein>
    <recommendedName>
        <fullName evidence="2">Vacuolar protein sorting-associated protein 51 homolog</fullName>
    </recommendedName>
</protein>
<dbReference type="PANTHER" id="PTHR15954">
    <property type="entry name" value="VACUOLAR PROTEIN SORTING-ASSOCIATED PROTEIN 51 HOMOLOG"/>
    <property type="match status" value="1"/>
</dbReference>
<dbReference type="GO" id="GO:0015031">
    <property type="term" value="P:protein transport"/>
    <property type="evidence" value="ECO:0007669"/>
    <property type="project" value="UniProtKB-UniRule"/>
</dbReference>
<dbReference type="Proteomes" id="UP000322225">
    <property type="component" value="Chromosome 9"/>
</dbReference>
<evidence type="ECO:0000313" key="5">
    <source>
        <dbReference type="Proteomes" id="UP000322225"/>
    </source>
</evidence>
<evidence type="ECO:0000256" key="3">
    <source>
        <dbReference type="SAM" id="MobiDB-lite"/>
    </source>
</evidence>
<dbReference type="GO" id="GO:0032456">
    <property type="term" value="P:endocytic recycling"/>
    <property type="evidence" value="ECO:0007669"/>
    <property type="project" value="TreeGrafter"/>
</dbReference>
<dbReference type="EMBL" id="CP144059">
    <property type="protein sequence ID" value="WWD20832.1"/>
    <property type="molecule type" value="Genomic_DNA"/>
</dbReference>
<keyword evidence="2" id="KW-0445">Lipid transport</keyword>
<reference evidence="4" key="1">
    <citation type="submission" date="2017-08" db="EMBL/GenBank/DDBJ databases">
        <authorList>
            <person name="Cuomo C."/>
            <person name="Billmyre B."/>
            <person name="Heitman J."/>
        </authorList>
    </citation>
    <scope>NUCLEOTIDE SEQUENCE</scope>
    <source>
        <strain evidence="4">CBS 12478</strain>
    </source>
</reference>
<name>A0AAJ8MZ91_9TREE</name>
<keyword evidence="2" id="KW-0653">Protein transport</keyword>
<dbReference type="RefSeq" id="XP_031859530.2">
    <property type="nucleotide sequence ID" value="XM_032006136.2"/>
</dbReference>
<feature type="compositionally biased region" description="Basic and acidic residues" evidence="3">
    <location>
        <begin position="81"/>
        <end position="90"/>
    </location>
</feature>
<dbReference type="GO" id="GO:0006869">
    <property type="term" value="P:lipid transport"/>
    <property type="evidence" value="ECO:0007669"/>
    <property type="project" value="UniProtKB-UniRule"/>
</dbReference>
<comment type="subunit">
    <text evidence="2">Component of the Golgi-associated retrograde protein (GARP) complex.</text>
</comment>
<feature type="region of interest" description="Disordered" evidence="3">
    <location>
        <begin position="21"/>
        <end position="116"/>
    </location>
</feature>
<dbReference type="KEGG" id="ksn:43590289"/>
<dbReference type="GO" id="GO:0042147">
    <property type="term" value="P:retrograde transport, endosome to Golgi"/>
    <property type="evidence" value="ECO:0007669"/>
    <property type="project" value="UniProtKB-UniRule"/>
</dbReference>
<accession>A0AAJ8MZ91</accession>
<dbReference type="PANTHER" id="PTHR15954:SF4">
    <property type="entry name" value="VACUOLAR PROTEIN SORTING-ASSOCIATED PROTEIN 51 HOMOLOG"/>
    <property type="match status" value="1"/>
</dbReference>
<dbReference type="Pfam" id="PF08700">
    <property type="entry name" value="VPS51_Exo84_N"/>
    <property type="match status" value="1"/>
</dbReference>
<dbReference type="AlphaFoldDB" id="A0AAJ8MZ91"/>
<keyword evidence="2" id="KW-0813">Transport</keyword>
<dbReference type="GO" id="GO:0005829">
    <property type="term" value="C:cytosol"/>
    <property type="evidence" value="ECO:0007669"/>
    <property type="project" value="GOC"/>
</dbReference>
<dbReference type="GO" id="GO:0007030">
    <property type="term" value="P:Golgi organization"/>
    <property type="evidence" value="ECO:0007669"/>
    <property type="project" value="UniProtKB-UniRule"/>
</dbReference>
<evidence type="ECO:0000256" key="1">
    <source>
        <dbReference type="ARBA" id="ARBA00006080"/>
    </source>
</evidence>
<dbReference type="InterPro" id="IPR014812">
    <property type="entry name" value="Vps51"/>
</dbReference>
<reference evidence="4" key="2">
    <citation type="submission" date="2024-01" db="EMBL/GenBank/DDBJ databases">
        <title>Comparative genomics of Cryptococcus and Kwoniella reveals pathogenesis evolution and contrasting modes of karyotype evolution via chromosome fusion or intercentromeric recombination.</title>
        <authorList>
            <person name="Coelho M.A."/>
            <person name="David-Palma M."/>
            <person name="Shea T."/>
            <person name="Bowers K."/>
            <person name="McGinley-Smith S."/>
            <person name="Mohammad A.W."/>
            <person name="Gnirke A."/>
            <person name="Yurkov A.M."/>
            <person name="Nowrousian M."/>
            <person name="Sun S."/>
            <person name="Cuomo C.A."/>
            <person name="Heitman J."/>
        </authorList>
    </citation>
    <scope>NUCLEOTIDE SEQUENCE</scope>
    <source>
        <strain evidence="4">CBS 12478</strain>
    </source>
</reference>
<keyword evidence="5" id="KW-1185">Reference proteome</keyword>
<dbReference type="GO" id="GO:1990745">
    <property type="term" value="C:EARP complex"/>
    <property type="evidence" value="ECO:0007669"/>
    <property type="project" value="TreeGrafter"/>
</dbReference>
<dbReference type="GeneID" id="43590289"/>
<evidence type="ECO:0000256" key="2">
    <source>
        <dbReference type="RuleBase" id="RU368010"/>
    </source>
</evidence>
<dbReference type="GO" id="GO:0000938">
    <property type="term" value="C:GARP complex"/>
    <property type="evidence" value="ECO:0007669"/>
    <property type="project" value="UniProtKB-UniRule"/>
</dbReference>
<comment type="similarity">
    <text evidence="1 2">Belongs to the VPS51 family.</text>
</comment>
<comment type="subcellular location">
    <subcellularLocation>
        <location evidence="2">Golgi apparatus</location>
        <location evidence="2">trans-Golgi network</location>
    </subcellularLocation>
</comment>
<proteinExistence type="inferred from homology"/>
<keyword evidence="2" id="KW-0333">Golgi apparatus</keyword>